<organism evidence="1 2">
    <name type="scientific">Hydrocarboniphaga effusa AP103</name>
    <dbReference type="NCBI Taxonomy" id="1172194"/>
    <lineage>
        <taxon>Bacteria</taxon>
        <taxon>Pseudomonadati</taxon>
        <taxon>Pseudomonadota</taxon>
        <taxon>Gammaproteobacteria</taxon>
        <taxon>Nevskiales</taxon>
        <taxon>Nevskiaceae</taxon>
        <taxon>Hydrocarboniphaga</taxon>
    </lineage>
</organism>
<comment type="caution">
    <text evidence="1">The sequence shown here is derived from an EMBL/GenBank/DDBJ whole genome shotgun (WGS) entry which is preliminary data.</text>
</comment>
<dbReference type="InterPro" id="IPR010752">
    <property type="entry name" value="DUF1329"/>
</dbReference>
<dbReference type="InterPro" id="IPR006311">
    <property type="entry name" value="TAT_signal"/>
</dbReference>
<dbReference type="EMBL" id="AKGD01000001">
    <property type="protein sequence ID" value="EIT70870.1"/>
    <property type="molecule type" value="Genomic_DNA"/>
</dbReference>
<evidence type="ECO:0000313" key="1">
    <source>
        <dbReference type="EMBL" id="EIT70870.1"/>
    </source>
</evidence>
<keyword evidence="2" id="KW-1185">Reference proteome</keyword>
<dbReference type="Proteomes" id="UP000003704">
    <property type="component" value="Unassembled WGS sequence"/>
</dbReference>
<evidence type="ECO:0008006" key="3">
    <source>
        <dbReference type="Google" id="ProtNLM"/>
    </source>
</evidence>
<dbReference type="Pfam" id="PF07044">
    <property type="entry name" value="DUF1329"/>
    <property type="match status" value="1"/>
</dbReference>
<dbReference type="STRING" id="1172194.WQQ_10070"/>
<dbReference type="AlphaFoldDB" id="I8TAS9"/>
<sequence length="460" mass="51927">MHIRKFDFNYSRRMFLEKTMMGAATAGVLAPMWPELAHSADVSKAYPDELLSIEMYTKGKIKPGDVLTADNVDAVKDLLDPVTYKQVKTMSRRINIVESTRDVTKLYPASYLETTLKNKGKAKFGPDGNVYNADGKPWIGGSPFPDAKEANEFTANLTLSWGRHDYSQYAVRDWDIGPDGEVSYQYDFVWAELNATARVDGTTWNNRADLLRLQSVWFTSPNDVKGSSFLNTWYYDQRKFPDLIGYLPAFKRVRQFPTNQRFEPLVPGITLFLSDAWAAGDPMQTWGNYKIVGRGPMLGAIGNKNFMGGSHPNYERPVHGGPKGKSFHDTYMELIPECVIIEAEPTGYPRAPVGKKRTCIDVRNGMYVSYVTYDRRGEIWKSFEPAYAQYSNDKLTIKDVDGKPAWSWVAVICHDVQSNRLSRFVQAKEVTGGYKSTYSEGGIDVYNKYLTPQAIGRLGA</sequence>
<gene>
    <name evidence="1" type="ORF">WQQ_10070</name>
</gene>
<dbReference type="PROSITE" id="PS51318">
    <property type="entry name" value="TAT"/>
    <property type="match status" value="1"/>
</dbReference>
<reference evidence="1 2" key="1">
    <citation type="journal article" date="2012" name="J. Bacteriol.">
        <title>Genome Sequence of n-Alkane-Degrading Hydrocarboniphaga effusa Strain AP103T (ATCC BAA-332T).</title>
        <authorList>
            <person name="Chang H.K."/>
            <person name="Zylstra G.J."/>
            <person name="Chae J.C."/>
        </authorList>
    </citation>
    <scope>NUCLEOTIDE SEQUENCE [LARGE SCALE GENOMIC DNA]</scope>
    <source>
        <strain evidence="1 2">AP103</strain>
    </source>
</reference>
<dbReference type="OrthoDB" id="5937151at2"/>
<name>I8TAS9_9GAMM</name>
<dbReference type="PATRIC" id="fig|1172194.4.peg.966"/>
<dbReference type="Gene3D" id="2.50.20.10">
    <property type="entry name" value="Lipoprotein localisation LolA/LolB/LppX"/>
    <property type="match status" value="1"/>
</dbReference>
<dbReference type="RefSeq" id="WP_007183963.1">
    <property type="nucleotide sequence ID" value="NZ_AKGD01000001.1"/>
</dbReference>
<evidence type="ECO:0000313" key="2">
    <source>
        <dbReference type="Proteomes" id="UP000003704"/>
    </source>
</evidence>
<protein>
    <recommendedName>
        <fullName evidence="3">DUF1329 domain-containing protein</fullName>
    </recommendedName>
</protein>
<accession>I8TAS9</accession>
<proteinExistence type="predicted"/>